<dbReference type="CDD" id="cd09272">
    <property type="entry name" value="RNase_HI_RT_Ty1"/>
    <property type="match status" value="1"/>
</dbReference>
<dbReference type="EMBL" id="BQNB010015907">
    <property type="protein sequence ID" value="GJT45506.1"/>
    <property type="molecule type" value="Genomic_DNA"/>
</dbReference>
<protein>
    <recommendedName>
        <fullName evidence="3">Retrovirus-related Pol polyprotein from transposon TNT 1-94</fullName>
    </recommendedName>
</protein>
<feature type="non-terminal residue" evidence="1">
    <location>
        <position position="1"/>
    </location>
</feature>
<reference evidence="1" key="1">
    <citation type="journal article" date="2022" name="Int. J. Mol. Sci.">
        <title>Draft Genome of Tanacetum Coccineum: Genomic Comparison of Closely Related Tanacetum-Family Plants.</title>
        <authorList>
            <person name="Yamashiro T."/>
            <person name="Shiraishi A."/>
            <person name="Nakayama K."/>
            <person name="Satake H."/>
        </authorList>
    </citation>
    <scope>NUCLEOTIDE SEQUENCE</scope>
</reference>
<gene>
    <name evidence="1" type="ORF">Tco_0954221</name>
</gene>
<organism evidence="1 2">
    <name type="scientific">Tanacetum coccineum</name>
    <dbReference type="NCBI Taxonomy" id="301880"/>
    <lineage>
        <taxon>Eukaryota</taxon>
        <taxon>Viridiplantae</taxon>
        <taxon>Streptophyta</taxon>
        <taxon>Embryophyta</taxon>
        <taxon>Tracheophyta</taxon>
        <taxon>Spermatophyta</taxon>
        <taxon>Magnoliopsida</taxon>
        <taxon>eudicotyledons</taxon>
        <taxon>Gunneridae</taxon>
        <taxon>Pentapetalae</taxon>
        <taxon>asterids</taxon>
        <taxon>campanulids</taxon>
        <taxon>Asterales</taxon>
        <taxon>Asteraceae</taxon>
        <taxon>Asteroideae</taxon>
        <taxon>Anthemideae</taxon>
        <taxon>Anthemidinae</taxon>
        <taxon>Tanacetum</taxon>
    </lineage>
</organism>
<sequence length="205" mass="23562">VKRMENEAKTVAGTRYCSVIRGSVAVQGGRHVSNEARPTDKHLKEVKRIFQYLRQTINMGLWYSKDSGFELIAYADADHAGCNNDSEYVSLSACCAQVIWMRTQLLDYGFRFNKISIYCNSKSAIAISCNPVQHSRTKHINIRYHFIKEYVEKGTIELYFVGTEYQLADLFTKALPKERFEFLVHNIGMRCMTPLQLERLAKLSS</sequence>
<evidence type="ECO:0000313" key="2">
    <source>
        <dbReference type="Proteomes" id="UP001151760"/>
    </source>
</evidence>
<reference evidence="1" key="2">
    <citation type="submission" date="2022-01" db="EMBL/GenBank/DDBJ databases">
        <authorList>
            <person name="Yamashiro T."/>
            <person name="Shiraishi A."/>
            <person name="Satake H."/>
            <person name="Nakayama K."/>
        </authorList>
    </citation>
    <scope>NUCLEOTIDE SEQUENCE</scope>
</reference>
<dbReference type="PANTHER" id="PTHR11439">
    <property type="entry name" value="GAG-POL-RELATED RETROTRANSPOSON"/>
    <property type="match status" value="1"/>
</dbReference>
<proteinExistence type="predicted"/>
<keyword evidence="2" id="KW-1185">Reference proteome</keyword>
<name>A0ABQ5E243_9ASTR</name>
<evidence type="ECO:0008006" key="3">
    <source>
        <dbReference type="Google" id="ProtNLM"/>
    </source>
</evidence>
<dbReference type="PANTHER" id="PTHR11439:SF495">
    <property type="entry name" value="REVERSE TRANSCRIPTASE, RNA-DEPENDENT DNA POLYMERASE-RELATED"/>
    <property type="match status" value="1"/>
</dbReference>
<accession>A0ABQ5E243</accession>
<dbReference type="Proteomes" id="UP001151760">
    <property type="component" value="Unassembled WGS sequence"/>
</dbReference>
<comment type="caution">
    <text evidence="1">The sequence shown here is derived from an EMBL/GenBank/DDBJ whole genome shotgun (WGS) entry which is preliminary data.</text>
</comment>
<evidence type="ECO:0000313" key="1">
    <source>
        <dbReference type="EMBL" id="GJT45506.1"/>
    </source>
</evidence>